<reference evidence="1" key="1">
    <citation type="journal article" date="2018" name="Genome Biol. Evol.">
        <title>Genomics and development of Lentinus tigrinus, a white-rot wood-decaying mushroom with dimorphic fruiting bodies.</title>
        <authorList>
            <person name="Wu B."/>
            <person name="Xu Z."/>
            <person name="Knudson A."/>
            <person name="Carlson A."/>
            <person name="Chen N."/>
            <person name="Kovaka S."/>
            <person name="LaButti K."/>
            <person name="Lipzen A."/>
            <person name="Pennachio C."/>
            <person name="Riley R."/>
            <person name="Schakwitz W."/>
            <person name="Umezawa K."/>
            <person name="Ohm R.A."/>
            <person name="Grigoriev I.V."/>
            <person name="Nagy L.G."/>
            <person name="Gibbons J."/>
            <person name="Hibbett D."/>
        </authorList>
    </citation>
    <scope>NUCLEOTIDE SEQUENCE [LARGE SCALE GENOMIC DNA]</scope>
    <source>
        <strain evidence="1">ALCF2SS1-6</strain>
    </source>
</reference>
<dbReference type="OrthoDB" id="2757939at2759"/>
<dbReference type="Proteomes" id="UP000313359">
    <property type="component" value="Unassembled WGS sequence"/>
</dbReference>
<proteinExistence type="predicted"/>
<name>A0A5C2RZ84_9APHY</name>
<dbReference type="EMBL" id="ML122288">
    <property type="protein sequence ID" value="RPD56395.1"/>
    <property type="molecule type" value="Genomic_DNA"/>
</dbReference>
<keyword evidence="2" id="KW-1185">Reference proteome</keyword>
<organism evidence="1 2">
    <name type="scientific">Lentinus tigrinus ALCF2SS1-6</name>
    <dbReference type="NCBI Taxonomy" id="1328759"/>
    <lineage>
        <taxon>Eukaryota</taxon>
        <taxon>Fungi</taxon>
        <taxon>Dikarya</taxon>
        <taxon>Basidiomycota</taxon>
        <taxon>Agaricomycotina</taxon>
        <taxon>Agaricomycetes</taxon>
        <taxon>Polyporales</taxon>
        <taxon>Polyporaceae</taxon>
        <taxon>Lentinus</taxon>
    </lineage>
</organism>
<gene>
    <name evidence="1" type="ORF">L227DRAFT_566060</name>
</gene>
<dbReference type="AlphaFoldDB" id="A0A5C2RZ84"/>
<evidence type="ECO:0000313" key="1">
    <source>
        <dbReference type="EMBL" id="RPD56395.1"/>
    </source>
</evidence>
<accession>A0A5C2RZ84</accession>
<sequence>MATWTGPHANCGDTPSPRDGRPIIAGDIFSMRESVYAAIYDVLYHSNVADRTLYSQSRLAAHDLMRKEHATKKIRPCIMMRDDTDPLSVCKPRTICVTTSWEKTPLTDLPELFQLFSVPLFPNRRISRENPDHYHSLPGEWDIEDAFVFAWEFESRRSIINRWPSKEPGDPPKEPVVFGKVAQARLAQDCVNKREEWVRKCRLDPKFADKHARDCLKHLKKLDAERAKDTVGLTYLTAEFAFSGRLQLPITEIADGRTGLPLAYIYLFLEVASVDYVCWEPTRGRRLRERELAEGTTWSSSVMCMNPVRDSDVTSNTSKAARKCYSYRESNFGDSHSMSTSSDMLDVEDHSFEWAAKQIALYWGADGPS</sequence>
<protein>
    <submittedName>
        <fullName evidence="1">Uncharacterized protein</fullName>
    </submittedName>
</protein>
<evidence type="ECO:0000313" key="2">
    <source>
        <dbReference type="Proteomes" id="UP000313359"/>
    </source>
</evidence>